<proteinExistence type="predicted"/>
<dbReference type="EMBL" id="FNLN01000010">
    <property type="protein sequence ID" value="SDT91352.1"/>
    <property type="molecule type" value="Genomic_DNA"/>
</dbReference>
<feature type="transmembrane region" description="Helical" evidence="1">
    <location>
        <begin position="83"/>
        <end position="101"/>
    </location>
</feature>
<feature type="transmembrane region" description="Helical" evidence="1">
    <location>
        <begin position="113"/>
        <end position="137"/>
    </location>
</feature>
<reference evidence="3" key="1">
    <citation type="submission" date="2016-10" db="EMBL/GenBank/DDBJ databases">
        <authorList>
            <person name="Varghese N."/>
            <person name="Submissions S."/>
        </authorList>
    </citation>
    <scope>NUCLEOTIDE SEQUENCE [LARGE SCALE GENOMIC DNA]</scope>
    <source>
        <strain evidence="3">Nm10</strain>
    </source>
</reference>
<organism evidence="2 3">
    <name type="scientific">Nitrosomonas ureae</name>
    <dbReference type="NCBI Taxonomy" id="44577"/>
    <lineage>
        <taxon>Bacteria</taxon>
        <taxon>Pseudomonadati</taxon>
        <taxon>Pseudomonadota</taxon>
        <taxon>Betaproteobacteria</taxon>
        <taxon>Nitrosomonadales</taxon>
        <taxon>Nitrosomonadaceae</taxon>
        <taxon>Nitrosomonas</taxon>
    </lineage>
</organism>
<evidence type="ECO:0000313" key="2">
    <source>
        <dbReference type="EMBL" id="SDT91352.1"/>
    </source>
</evidence>
<evidence type="ECO:0008006" key="4">
    <source>
        <dbReference type="Google" id="ProtNLM"/>
    </source>
</evidence>
<name>A0A1H2E837_9PROT</name>
<feature type="transmembrane region" description="Helical" evidence="1">
    <location>
        <begin position="37"/>
        <end position="63"/>
    </location>
</feature>
<dbReference type="Proteomes" id="UP000182882">
    <property type="component" value="Unassembled WGS sequence"/>
</dbReference>
<feature type="transmembrane region" description="Helical" evidence="1">
    <location>
        <begin position="157"/>
        <end position="181"/>
    </location>
</feature>
<keyword evidence="1" id="KW-0812">Transmembrane</keyword>
<keyword evidence="1" id="KW-1133">Transmembrane helix</keyword>
<dbReference type="AlphaFoldDB" id="A0A1H2E837"/>
<keyword evidence="1" id="KW-0472">Membrane</keyword>
<dbReference type="KEGG" id="nur:ATY38_12855"/>
<dbReference type="RefSeq" id="WP_062559654.1">
    <property type="nucleotide sequence ID" value="NZ_CP013341.1"/>
</dbReference>
<keyword evidence="3" id="KW-1185">Reference proteome</keyword>
<gene>
    <name evidence="2" type="ORF">SAMN05216406_11030</name>
</gene>
<sequence>MSILSIRSQISIGLLLVLLMIFTRSHHFASIHNMADASWAIFFFAGVYLRSTWPLLGFFTLSWWLDFAATHWGGVSDYCLTPAYVFLLPAYVSLWLTGRWYRARYQFAWSTLLPLSISVITGLTLCQLFSGGGFYFFSGRIAETNFNEFGEQLIKYFPLYVETFVFYLSITVVIHTFLILISQQFNSNNAAG</sequence>
<evidence type="ECO:0000313" key="3">
    <source>
        <dbReference type="Proteomes" id="UP000182882"/>
    </source>
</evidence>
<evidence type="ECO:0000256" key="1">
    <source>
        <dbReference type="SAM" id="Phobius"/>
    </source>
</evidence>
<accession>A0A1H2E837</accession>
<feature type="transmembrane region" description="Helical" evidence="1">
    <location>
        <begin position="6"/>
        <end position="25"/>
    </location>
</feature>
<protein>
    <recommendedName>
        <fullName evidence="4">Cobalamin ABC transporter</fullName>
    </recommendedName>
</protein>